<dbReference type="EMBL" id="BJTG01000009">
    <property type="protein sequence ID" value="GEJ58731.1"/>
    <property type="molecule type" value="Genomic_DNA"/>
</dbReference>
<comment type="function">
    <text evidence="10">Catalyzes the decarboxylation of four acetate groups of uroporphyrinogen-III to yield coproporphyrinogen-III.</text>
</comment>
<dbReference type="PANTHER" id="PTHR21091">
    <property type="entry name" value="METHYLTETRAHYDROFOLATE:HOMOCYSTEINE METHYLTRANSFERASE RELATED"/>
    <property type="match status" value="1"/>
</dbReference>
<dbReference type="InterPro" id="IPR038071">
    <property type="entry name" value="UROD/MetE-like_sf"/>
</dbReference>
<evidence type="ECO:0000256" key="4">
    <source>
        <dbReference type="ARBA" id="ARBA00011738"/>
    </source>
</evidence>
<evidence type="ECO:0000259" key="13">
    <source>
        <dbReference type="PROSITE" id="PS00906"/>
    </source>
</evidence>
<feature type="binding site" evidence="10">
    <location>
        <position position="158"/>
    </location>
    <ligand>
        <name>substrate</name>
    </ligand>
</feature>
<dbReference type="SUPFAM" id="SSF51726">
    <property type="entry name" value="UROD/MetE-like"/>
    <property type="match status" value="1"/>
</dbReference>
<dbReference type="GO" id="GO:0005829">
    <property type="term" value="C:cytosol"/>
    <property type="evidence" value="ECO:0007669"/>
    <property type="project" value="UniProtKB-SubCell"/>
</dbReference>
<keyword evidence="9 10" id="KW-0627">Porphyrin biosynthesis</keyword>
<dbReference type="Gene3D" id="3.20.20.210">
    <property type="match status" value="1"/>
</dbReference>
<evidence type="ECO:0000256" key="7">
    <source>
        <dbReference type="ARBA" id="ARBA00022793"/>
    </source>
</evidence>
<comment type="catalytic activity">
    <reaction evidence="10 11">
        <text>uroporphyrinogen III + 4 H(+) = coproporphyrinogen III + 4 CO2</text>
        <dbReference type="Rhea" id="RHEA:19865"/>
        <dbReference type="ChEBI" id="CHEBI:15378"/>
        <dbReference type="ChEBI" id="CHEBI:16526"/>
        <dbReference type="ChEBI" id="CHEBI:57308"/>
        <dbReference type="ChEBI" id="CHEBI:57309"/>
        <dbReference type="EC" id="4.1.1.37"/>
    </reaction>
</comment>
<evidence type="ECO:0000256" key="2">
    <source>
        <dbReference type="ARBA" id="ARBA00004804"/>
    </source>
</evidence>
<comment type="pathway">
    <text evidence="2 10 11">Porphyrin-containing compound metabolism; protoporphyrin-IX biosynthesis; coproporphyrinogen-III from 5-aminolevulinate: step 4/4.</text>
</comment>
<keyword evidence="8 10" id="KW-0456">Lyase</keyword>
<sequence>MAPLQHRFLKACRREPVDRIPVWLMRQAGRYQASYRAVRAKVSFLELCRSPELIAQVTAAPIDEHGLDAAILFSDILIALPAMGLDLSFEKGEKGKGDGGPKIANPVKTRADVDALRVPEPEKDLRYVLDGVRAIRRVLADRVPLIGFVGGPFTVASYAVEGGSQGFTRLKTMLYADPRSAHALFEKLTQAAIVQLEAQVAAGAQAVQIFESWLGELGREDLEEFSFPYLARIAAALRKTGVPTIFFATGMSTHLAQLGKLGYDVVSVDWRIPLEEARRQLPPEVALQGNLDSTLLLGPKETLVARARRLLEAVGHQPGYIFNLGHGIQPPTPPENVQALVEAVHAFRP</sequence>
<dbReference type="PROSITE" id="PS00906">
    <property type="entry name" value="UROD_1"/>
    <property type="match status" value="1"/>
</dbReference>
<feature type="binding site" evidence="10">
    <location>
        <position position="326"/>
    </location>
    <ligand>
        <name>substrate</name>
    </ligand>
</feature>
<evidence type="ECO:0000256" key="9">
    <source>
        <dbReference type="ARBA" id="ARBA00023244"/>
    </source>
</evidence>
<comment type="caution">
    <text evidence="10">Lacks conserved residue(s) required for the propagation of feature annotation.</text>
</comment>
<keyword evidence="7 10" id="KW-0210">Decarboxylase</keyword>
<proteinExistence type="inferred from homology"/>
<evidence type="ECO:0000313" key="15">
    <source>
        <dbReference type="EMBL" id="GEJ58731.1"/>
    </source>
</evidence>
<feature type="binding site" evidence="10">
    <location>
        <begin position="26"/>
        <end position="30"/>
    </location>
    <ligand>
        <name>substrate</name>
    </ligand>
</feature>
<dbReference type="InterPro" id="IPR006361">
    <property type="entry name" value="Uroporphyrinogen_deCO2ase_HemE"/>
</dbReference>
<feature type="binding site" evidence="10">
    <location>
        <position position="212"/>
    </location>
    <ligand>
        <name>substrate</name>
    </ligand>
</feature>
<keyword evidence="16" id="KW-1185">Reference proteome</keyword>
<comment type="caution">
    <text evidence="15">The sequence shown here is derived from an EMBL/GenBank/DDBJ whole genome shotgun (WGS) entry which is preliminary data.</text>
</comment>
<evidence type="ECO:0000256" key="12">
    <source>
        <dbReference type="RuleBase" id="RU004169"/>
    </source>
</evidence>
<dbReference type="RefSeq" id="WP_176067580.1">
    <property type="nucleotide sequence ID" value="NZ_BJTG01000009.1"/>
</dbReference>
<reference evidence="16" key="1">
    <citation type="journal article" date="2020" name="Appl. Environ. Microbiol.">
        <title>Diazotrophic Anaeromyxobacter Isolates from Soils.</title>
        <authorList>
            <person name="Masuda Y."/>
            <person name="Yamanaka H."/>
            <person name="Xu Z.X."/>
            <person name="Shiratori Y."/>
            <person name="Aono T."/>
            <person name="Amachi S."/>
            <person name="Senoo K."/>
            <person name="Itoh H."/>
        </authorList>
    </citation>
    <scope>NUCLEOTIDE SEQUENCE [LARGE SCALE GENOMIC DNA]</scope>
    <source>
        <strain evidence="16">R267</strain>
    </source>
</reference>
<feature type="domain" description="Uroporphyrinogen decarboxylase (URO-D)" evidence="13">
    <location>
        <begin position="21"/>
        <end position="30"/>
    </location>
</feature>
<dbReference type="CDD" id="cd00717">
    <property type="entry name" value="URO-D"/>
    <property type="match status" value="1"/>
</dbReference>
<feature type="binding site" evidence="10">
    <location>
        <position position="75"/>
    </location>
    <ligand>
        <name>substrate</name>
    </ligand>
</feature>
<keyword evidence="6 10" id="KW-0963">Cytoplasm</keyword>
<evidence type="ECO:0000256" key="5">
    <source>
        <dbReference type="ARBA" id="ARBA00012288"/>
    </source>
</evidence>
<evidence type="ECO:0000256" key="8">
    <source>
        <dbReference type="ARBA" id="ARBA00023239"/>
    </source>
</evidence>
<dbReference type="Pfam" id="PF01208">
    <property type="entry name" value="URO-D"/>
    <property type="match status" value="1"/>
</dbReference>
<protein>
    <recommendedName>
        <fullName evidence="5 10">Uroporphyrinogen decarboxylase</fullName>
        <shortName evidence="10">UPD</shortName>
        <shortName evidence="10">URO-D</shortName>
        <ecNumber evidence="5 10">4.1.1.37</ecNumber>
    </recommendedName>
</protein>
<dbReference type="AlphaFoldDB" id="A0A7I9VQU5"/>
<evidence type="ECO:0000256" key="6">
    <source>
        <dbReference type="ARBA" id="ARBA00022490"/>
    </source>
</evidence>
<feature type="site" description="Transition state stabilizer" evidence="10">
    <location>
        <position position="75"/>
    </location>
</feature>
<dbReference type="FunFam" id="3.20.20.210:FF:000008">
    <property type="entry name" value="Uroporphyrinogen decarboxylase"/>
    <property type="match status" value="1"/>
</dbReference>
<evidence type="ECO:0000256" key="11">
    <source>
        <dbReference type="RuleBase" id="RU000554"/>
    </source>
</evidence>
<comment type="subcellular location">
    <subcellularLocation>
        <location evidence="1">Cytoplasm</location>
        <location evidence="1">Cytosol</location>
    </subcellularLocation>
</comment>
<evidence type="ECO:0000256" key="10">
    <source>
        <dbReference type="HAMAP-Rule" id="MF_00218"/>
    </source>
</evidence>
<dbReference type="UniPathway" id="UPA00251">
    <property type="reaction ID" value="UER00321"/>
</dbReference>
<dbReference type="NCBIfam" id="TIGR01464">
    <property type="entry name" value="hemE"/>
    <property type="match status" value="1"/>
</dbReference>
<dbReference type="EC" id="4.1.1.37" evidence="5 10"/>
<dbReference type="PROSITE" id="PS00907">
    <property type="entry name" value="UROD_2"/>
    <property type="match status" value="1"/>
</dbReference>
<accession>A0A7I9VQU5</accession>
<comment type="subunit">
    <text evidence="4 10">Homodimer.</text>
</comment>
<feature type="domain" description="Uroporphyrinogen decarboxylase (URO-D)" evidence="14">
    <location>
        <begin position="146"/>
        <end position="162"/>
    </location>
</feature>
<evidence type="ECO:0000256" key="3">
    <source>
        <dbReference type="ARBA" id="ARBA00009935"/>
    </source>
</evidence>
<name>A0A7I9VQU5_9BACT</name>
<comment type="similarity">
    <text evidence="3 10 12">Belongs to the uroporphyrinogen decarboxylase family.</text>
</comment>
<dbReference type="GO" id="GO:0004853">
    <property type="term" value="F:uroporphyrinogen decarboxylase activity"/>
    <property type="evidence" value="ECO:0007669"/>
    <property type="project" value="UniProtKB-UniRule"/>
</dbReference>
<evidence type="ECO:0000256" key="1">
    <source>
        <dbReference type="ARBA" id="ARBA00004514"/>
    </source>
</evidence>
<gene>
    <name evidence="10 15" type="primary">hemE</name>
    <name evidence="15" type="ORF">AMYX_34720</name>
</gene>
<evidence type="ECO:0000259" key="14">
    <source>
        <dbReference type="PROSITE" id="PS00907"/>
    </source>
</evidence>
<dbReference type="Proteomes" id="UP000503640">
    <property type="component" value="Unassembled WGS sequence"/>
</dbReference>
<evidence type="ECO:0000313" key="16">
    <source>
        <dbReference type="Proteomes" id="UP000503640"/>
    </source>
</evidence>
<dbReference type="GO" id="GO:0006782">
    <property type="term" value="P:protoporphyrinogen IX biosynthetic process"/>
    <property type="evidence" value="ECO:0007669"/>
    <property type="project" value="UniProtKB-UniRule"/>
</dbReference>
<dbReference type="InterPro" id="IPR000257">
    <property type="entry name" value="Uroporphyrinogen_deCOase"/>
</dbReference>
<organism evidence="15 16">
    <name type="scientific">Anaeromyxobacter diazotrophicus</name>
    <dbReference type="NCBI Taxonomy" id="2590199"/>
    <lineage>
        <taxon>Bacteria</taxon>
        <taxon>Pseudomonadati</taxon>
        <taxon>Myxococcota</taxon>
        <taxon>Myxococcia</taxon>
        <taxon>Myxococcales</taxon>
        <taxon>Cystobacterineae</taxon>
        <taxon>Anaeromyxobacteraceae</taxon>
        <taxon>Anaeromyxobacter</taxon>
    </lineage>
</organism>
<dbReference type="HAMAP" id="MF_00218">
    <property type="entry name" value="URO_D"/>
    <property type="match status" value="1"/>
</dbReference>
<dbReference type="PANTHER" id="PTHR21091:SF169">
    <property type="entry name" value="UROPORPHYRINOGEN DECARBOXYLASE"/>
    <property type="match status" value="1"/>
</dbReference>